<dbReference type="EMBL" id="CP131059">
    <property type="protein sequence ID" value="WNY23993.1"/>
    <property type="molecule type" value="Genomic_DNA"/>
</dbReference>
<gene>
    <name evidence="1" type="ORF">MmiHf6_13180</name>
</gene>
<evidence type="ECO:0000313" key="1">
    <source>
        <dbReference type="EMBL" id="WNY23993.1"/>
    </source>
</evidence>
<dbReference type="GeneID" id="85195903"/>
<dbReference type="RefSeq" id="WP_316557165.1">
    <property type="nucleotide sequence ID" value="NZ_CP131059.1"/>
</dbReference>
<evidence type="ECO:0000313" key="2">
    <source>
        <dbReference type="Proteomes" id="UP001302978"/>
    </source>
</evidence>
<reference evidence="1 2" key="1">
    <citation type="submission" date="2023-07" db="EMBL/GenBank/DDBJ databases">
        <title>Closed genoem sequence of Methanomicrococcus sp. Hf6.</title>
        <authorList>
            <person name="Poehlein A."/>
            <person name="Protasov E."/>
            <person name="Platt K."/>
            <person name="Reeh H."/>
            <person name="Daniel R."/>
            <person name="Brune A."/>
        </authorList>
    </citation>
    <scope>NUCLEOTIDE SEQUENCE [LARGE SCALE GENOMIC DNA]</scope>
    <source>
        <strain evidence="1 2">Hf6</strain>
    </source>
</reference>
<keyword evidence="2" id="KW-1185">Reference proteome</keyword>
<organism evidence="1 2">
    <name type="scientific">Methanimicrococcus hongohii</name>
    <dbReference type="NCBI Taxonomy" id="3028295"/>
    <lineage>
        <taxon>Archaea</taxon>
        <taxon>Methanobacteriati</taxon>
        <taxon>Methanobacteriota</taxon>
        <taxon>Stenosarchaea group</taxon>
        <taxon>Methanomicrobia</taxon>
        <taxon>Methanosarcinales</taxon>
        <taxon>Methanosarcinaceae</taxon>
        <taxon>Methanimicrococcus</taxon>
    </lineage>
</organism>
<name>A0AA97A2D9_9EURY</name>
<sequence>MEYLNNKFENKYKLFKIPEEKIPANIPKRFEIFTLMKKIDVKYATKTDSQKKES</sequence>
<dbReference type="Proteomes" id="UP001302978">
    <property type="component" value="Chromosome"/>
</dbReference>
<proteinExistence type="predicted"/>
<dbReference type="AlphaFoldDB" id="A0AA97A2D9"/>
<accession>A0AA97A2D9</accession>
<protein>
    <submittedName>
        <fullName evidence="1">Uncharacterized protein</fullName>
    </submittedName>
</protein>
<dbReference type="KEGG" id="mehf:MmiHf6_13180"/>